<gene>
    <name evidence="13" type="ORF">NFC81_04825</name>
</gene>
<evidence type="ECO:0000256" key="8">
    <source>
        <dbReference type="ARBA" id="ARBA00023136"/>
    </source>
</evidence>
<dbReference type="InterPro" id="IPR024961">
    <property type="entry name" value="T2SS_GspC_N"/>
</dbReference>
<protein>
    <submittedName>
        <fullName evidence="13">PDZ domain-containing protein</fullName>
    </submittedName>
</protein>
<dbReference type="Gene3D" id="2.30.42.10">
    <property type="match status" value="1"/>
</dbReference>
<evidence type="ECO:0000313" key="13">
    <source>
        <dbReference type="EMBL" id="WLD59112.1"/>
    </source>
</evidence>
<proteinExistence type="predicted"/>
<dbReference type="GO" id="GO:0015031">
    <property type="term" value="P:protein transport"/>
    <property type="evidence" value="ECO:0007669"/>
    <property type="project" value="UniProtKB-KW"/>
</dbReference>
<evidence type="ECO:0000256" key="10">
    <source>
        <dbReference type="SAM" id="SignalP"/>
    </source>
</evidence>
<evidence type="ECO:0000256" key="4">
    <source>
        <dbReference type="ARBA" id="ARBA00022519"/>
    </source>
</evidence>
<dbReference type="InterPro" id="IPR041489">
    <property type="entry name" value="PDZ_6"/>
</dbReference>
<comment type="subcellular location">
    <subcellularLocation>
        <location evidence="1">Cell inner membrane</location>
    </subcellularLocation>
</comment>
<feature type="domain" description="Type II secretion system protein GspC N-terminal" evidence="11">
    <location>
        <begin position="20"/>
        <end position="162"/>
    </location>
</feature>
<keyword evidence="5" id="KW-0812">Transmembrane</keyword>
<name>A0AB38YIQ0_9GAMM</name>
<keyword evidence="8" id="KW-0472">Membrane</keyword>
<dbReference type="GO" id="GO:0005886">
    <property type="term" value="C:plasma membrane"/>
    <property type="evidence" value="ECO:0007669"/>
    <property type="project" value="UniProtKB-SubCell"/>
</dbReference>
<dbReference type="AlphaFoldDB" id="A0AB38YIQ0"/>
<keyword evidence="2" id="KW-0813">Transport</keyword>
<dbReference type="Gene3D" id="2.30.30.830">
    <property type="match status" value="1"/>
</dbReference>
<accession>A0AB38YIQ0</accession>
<keyword evidence="6" id="KW-0653">Protein transport</keyword>
<feature type="signal peptide" evidence="10">
    <location>
        <begin position="1"/>
        <end position="23"/>
    </location>
</feature>
<evidence type="ECO:0000256" key="7">
    <source>
        <dbReference type="ARBA" id="ARBA00022989"/>
    </source>
</evidence>
<evidence type="ECO:0000256" key="3">
    <source>
        <dbReference type="ARBA" id="ARBA00022475"/>
    </source>
</evidence>
<dbReference type="RefSeq" id="WP_304996401.1">
    <property type="nucleotide sequence ID" value="NZ_CP101717.1"/>
</dbReference>
<evidence type="ECO:0000256" key="1">
    <source>
        <dbReference type="ARBA" id="ARBA00004533"/>
    </source>
</evidence>
<dbReference type="EMBL" id="CP101717">
    <property type="protein sequence ID" value="WLD59112.1"/>
    <property type="molecule type" value="Genomic_DNA"/>
</dbReference>
<dbReference type="SUPFAM" id="SSF50156">
    <property type="entry name" value="PDZ domain-like"/>
    <property type="match status" value="1"/>
</dbReference>
<organism evidence="13">
    <name type="scientific">Salinispirillum sp. LH 10-3-1</name>
    <dbReference type="NCBI Taxonomy" id="2952525"/>
    <lineage>
        <taxon>Bacteria</taxon>
        <taxon>Pseudomonadati</taxon>
        <taxon>Pseudomonadota</taxon>
        <taxon>Gammaproteobacteria</taxon>
        <taxon>Oceanospirillales</taxon>
        <taxon>Saccharospirillaceae</taxon>
        <taxon>Salinispirillum</taxon>
    </lineage>
</organism>
<keyword evidence="3" id="KW-1003">Cell membrane</keyword>
<feature type="region of interest" description="Disordered" evidence="9">
    <location>
        <begin position="165"/>
        <end position="220"/>
    </location>
</feature>
<sequence length="326" mass="35006">MMLSAVWLTRVASLCLLATVAWAGAYSAPVVWRVLSPSSIVFVEVDWSNGTVSNDNGADASVLVEEIADGQWFGEFREDAEKKPEPPPVVVETAPATRLQLVLQGVFSANSPQQGSAMISQRGRGAELFRVGDTIFGQAELVEVHRNRVVLRRAGVLETLSFDEAPLAGSGPAASAQTTSAAPTPVARPSAPARTTEETRGAVSSSGSRSDASARNVADAQERLDQQIRQAITDVRAQAFRNPQGLLNQYGLELTEQGYRVTPRSGILIANGLRPGDVITEVNDQRVGNIERDQQLIEAVLASGEIRITLERAGATFRIFQNLPSF</sequence>
<keyword evidence="7" id="KW-1133">Transmembrane helix</keyword>
<dbReference type="Pfam" id="PF11356">
    <property type="entry name" value="T2SSC"/>
    <property type="match status" value="1"/>
</dbReference>
<keyword evidence="4" id="KW-0997">Cell inner membrane</keyword>
<feature type="chain" id="PRO_5044187469" evidence="10">
    <location>
        <begin position="24"/>
        <end position="326"/>
    </location>
</feature>
<evidence type="ECO:0000256" key="5">
    <source>
        <dbReference type="ARBA" id="ARBA00022692"/>
    </source>
</evidence>
<evidence type="ECO:0000256" key="9">
    <source>
        <dbReference type="SAM" id="MobiDB-lite"/>
    </source>
</evidence>
<evidence type="ECO:0000256" key="2">
    <source>
        <dbReference type="ARBA" id="ARBA00022448"/>
    </source>
</evidence>
<feature type="compositionally biased region" description="Low complexity" evidence="9">
    <location>
        <begin position="165"/>
        <end position="187"/>
    </location>
</feature>
<evidence type="ECO:0000259" key="11">
    <source>
        <dbReference type="Pfam" id="PF11356"/>
    </source>
</evidence>
<reference evidence="13" key="1">
    <citation type="submission" date="2022-07" db="EMBL/GenBank/DDBJ databases">
        <title>Complete genome sequence of Salinispirillum sp. LH10-3-1 capable of multiple carbohydrate inversion isolated from a soda lake.</title>
        <authorList>
            <person name="Liu J."/>
            <person name="Zhai Y."/>
            <person name="Zhang H."/>
            <person name="Yang H."/>
            <person name="Qu J."/>
            <person name="Li J."/>
        </authorList>
    </citation>
    <scope>NUCLEOTIDE SEQUENCE</scope>
    <source>
        <strain evidence="13">LH 10-3-1</strain>
    </source>
</reference>
<dbReference type="Pfam" id="PF17820">
    <property type="entry name" value="PDZ_6"/>
    <property type="match status" value="1"/>
</dbReference>
<dbReference type="InterPro" id="IPR036034">
    <property type="entry name" value="PDZ_sf"/>
</dbReference>
<evidence type="ECO:0000256" key="6">
    <source>
        <dbReference type="ARBA" id="ARBA00022927"/>
    </source>
</evidence>
<evidence type="ECO:0000259" key="12">
    <source>
        <dbReference type="Pfam" id="PF17820"/>
    </source>
</evidence>
<feature type="compositionally biased region" description="Low complexity" evidence="9">
    <location>
        <begin position="201"/>
        <end position="215"/>
    </location>
</feature>
<keyword evidence="10" id="KW-0732">Signal</keyword>
<feature type="domain" description="PDZ" evidence="12">
    <location>
        <begin position="272"/>
        <end position="312"/>
    </location>
</feature>